<dbReference type="PANTHER" id="PTHR23227:SF67">
    <property type="entry name" value="CRANIOFACIAL DEVELOPMENT PROTEIN 2-LIKE"/>
    <property type="match status" value="1"/>
</dbReference>
<proteinExistence type="predicted"/>
<dbReference type="EMBL" id="JACXVP010000011">
    <property type="protein sequence ID" value="KAG5578458.1"/>
    <property type="molecule type" value="Genomic_DNA"/>
</dbReference>
<reference evidence="2 3" key="1">
    <citation type="submission" date="2020-09" db="EMBL/GenBank/DDBJ databases">
        <title>De no assembly of potato wild relative species, Solanum commersonii.</title>
        <authorList>
            <person name="Cho K."/>
        </authorList>
    </citation>
    <scope>NUCLEOTIDE SEQUENCE [LARGE SCALE GENOMIC DNA]</scope>
    <source>
        <strain evidence="2">LZ3.2</strain>
        <tissue evidence="2">Leaf</tissue>
    </source>
</reference>
<evidence type="ECO:0000313" key="2">
    <source>
        <dbReference type="EMBL" id="KAG5578458.1"/>
    </source>
</evidence>
<gene>
    <name evidence="2" type="ORF">H5410_058592</name>
</gene>
<name>A0A9J5WS08_SOLCO</name>
<dbReference type="Proteomes" id="UP000824120">
    <property type="component" value="Chromosome 11"/>
</dbReference>
<sequence>MVISGKLLMALMMSMGFGFGESEWGGTSLLDFAKAFELVIANSCFRRRRTTRYLSELRVAKTRIDYFLLGRVIEA</sequence>
<dbReference type="OrthoDB" id="418748at2759"/>
<evidence type="ECO:0000256" key="1">
    <source>
        <dbReference type="SAM" id="SignalP"/>
    </source>
</evidence>
<accession>A0A9J5WS08</accession>
<feature type="chain" id="PRO_5039907184" evidence="1">
    <location>
        <begin position="23"/>
        <end position="75"/>
    </location>
</feature>
<dbReference type="AlphaFoldDB" id="A0A9J5WS08"/>
<organism evidence="2 3">
    <name type="scientific">Solanum commersonii</name>
    <name type="common">Commerson's wild potato</name>
    <name type="synonym">Commerson's nightshade</name>
    <dbReference type="NCBI Taxonomy" id="4109"/>
    <lineage>
        <taxon>Eukaryota</taxon>
        <taxon>Viridiplantae</taxon>
        <taxon>Streptophyta</taxon>
        <taxon>Embryophyta</taxon>
        <taxon>Tracheophyta</taxon>
        <taxon>Spermatophyta</taxon>
        <taxon>Magnoliopsida</taxon>
        <taxon>eudicotyledons</taxon>
        <taxon>Gunneridae</taxon>
        <taxon>Pentapetalae</taxon>
        <taxon>asterids</taxon>
        <taxon>lamiids</taxon>
        <taxon>Solanales</taxon>
        <taxon>Solanaceae</taxon>
        <taxon>Solanoideae</taxon>
        <taxon>Solaneae</taxon>
        <taxon>Solanum</taxon>
    </lineage>
</organism>
<keyword evidence="3" id="KW-1185">Reference proteome</keyword>
<feature type="signal peptide" evidence="1">
    <location>
        <begin position="1"/>
        <end position="22"/>
    </location>
</feature>
<evidence type="ECO:0000313" key="3">
    <source>
        <dbReference type="Proteomes" id="UP000824120"/>
    </source>
</evidence>
<dbReference type="InterPro" id="IPR027124">
    <property type="entry name" value="Swc5/CFDP1/2"/>
</dbReference>
<protein>
    <submittedName>
        <fullName evidence="2">Uncharacterized protein</fullName>
    </submittedName>
</protein>
<comment type="caution">
    <text evidence="2">The sequence shown here is derived from an EMBL/GenBank/DDBJ whole genome shotgun (WGS) entry which is preliminary data.</text>
</comment>
<keyword evidence="1" id="KW-0732">Signal</keyword>
<dbReference type="PANTHER" id="PTHR23227">
    <property type="entry name" value="BUCENTAUR RELATED"/>
    <property type="match status" value="1"/>
</dbReference>